<comment type="caution">
    <text evidence="8">The sequence shown here is derived from an EMBL/GenBank/DDBJ whole genome shotgun (WGS) entry which is preliminary data.</text>
</comment>
<keyword evidence="6" id="KW-0732">Signal</keyword>
<evidence type="ECO:0000313" key="8">
    <source>
        <dbReference type="EMBL" id="KAK3693257.1"/>
    </source>
</evidence>
<dbReference type="Pfam" id="PF00190">
    <property type="entry name" value="Cupin_1"/>
    <property type="match status" value="1"/>
</dbReference>
<dbReference type="Gene3D" id="2.60.120.10">
    <property type="entry name" value="Jelly Rolls"/>
    <property type="match status" value="1"/>
</dbReference>
<comment type="subcellular location">
    <subcellularLocation>
        <location evidence="1">Secreted</location>
    </subcellularLocation>
</comment>
<protein>
    <submittedName>
        <fullName evidence="8">RmlC-like cupin domain-containing protein</fullName>
    </submittedName>
</protein>
<proteinExistence type="inferred from homology"/>
<dbReference type="PANTHER" id="PTHR31238">
    <property type="entry name" value="GERMIN-LIKE PROTEIN SUBFAMILY 3 MEMBER 3"/>
    <property type="match status" value="1"/>
</dbReference>
<keyword evidence="3" id="KW-0964">Secreted</keyword>
<dbReference type="SMART" id="SM00835">
    <property type="entry name" value="Cupin_1"/>
    <property type="match status" value="1"/>
</dbReference>
<evidence type="ECO:0000256" key="2">
    <source>
        <dbReference type="ARBA" id="ARBA00007456"/>
    </source>
</evidence>
<keyword evidence="4" id="KW-0479">Metal-binding</keyword>
<feature type="signal peptide" evidence="6">
    <location>
        <begin position="1"/>
        <end position="19"/>
    </location>
</feature>
<dbReference type="InterPro" id="IPR014710">
    <property type="entry name" value="RmlC-like_jellyroll"/>
</dbReference>
<dbReference type="AlphaFoldDB" id="A0AAE0XH17"/>
<dbReference type="EMBL" id="JAULSO010000001">
    <property type="protein sequence ID" value="KAK3693257.1"/>
    <property type="molecule type" value="Genomic_DNA"/>
</dbReference>
<dbReference type="InterPro" id="IPR006045">
    <property type="entry name" value="Cupin_1"/>
</dbReference>
<feature type="chain" id="PRO_5041950364" evidence="6">
    <location>
        <begin position="20"/>
        <end position="234"/>
    </location>
</feature>
<reference evidence="8" key="2">
    <citation type="submission" date="2023-06" db="EMBL/GenBank/DDBJ databases">
        <authorList>
            <consortium name="Lawrence Berkeley National Laboratory"/>
            <person name="Haridas S."/>
            <person name="Hensen N."/>
            <person name="Bonometti L."/>
            <person name="Westerberg I."/>
            <person name="Brannstrom I.O."/>
            <person name="Guillou S."/>
            <person name="Cros-Aarteil S."/>
            <person name="Calhoun S."/>
            <person name="Kuo A."/>
            <person name="Mondo S."/>
            <person name="Pangilinan J."/>
            <person name="Riley R."/>
            <person name="Labutti K."/>
            <person name="Andreopoulos B."/>
            <person name="Lipzen A."/>
            <person name="Chen C."/>
            <person name="Yanf M."/>
            <person name="Daum C."/>
            <person name="Ng V."/>
            <person name="Clum A."/>
            <person name="Steindorff A."/>
            <person name="Ohm R."/>
            <person name="Martin F."/>
            <person name="Silar P."/>
            <person name="Natvig D."/>
            <person name="Lalanne C."/>
            <person name="Gautier V."/>
            <person name="Ament-Velasquez S.L."/>
            <person name="Kruys A."/>
            <person name="Hutchinson M.I."/>
            <person name="Powell A.J."/>
            <person name="Barry K."/>
            <person name="Miller A.N."/>
            <person name="Grigoriev I.V."/>
            <person name="Debuchy R."/>
            <person name="Gladieux P."/>
            <person name="Thoren M.H."/>
            <person name="Johannesson H."/>
        </authorList>
    </citation>
    <scope>NUCLEOTIDE SEQUENCE</scope>
    <source>
        <strain evidence="8">CBS 314.62</strain>
    </source>
</reference>
<evidence type="ECO:0000313" key="9">
    <source>
        <dbReference type="Proteomes" id="UP001270362"/>
    </source>
</evidence>
<reference evidence="8" key="1">
    <citation type="journal article" date="2023" name="Mol. Phylogenet. Evol.">
        <title>Genome-scale phylogeny and comparative genomics of the fungal order Sordariales.</title>
        <authorList>
            <person name="Hensen N."/>
            <person name="Bonometti L."/>
            <person name="Westerberg I."/>
            <person name="Brannstrom I.O."/>
            <person name="Guillou S."/>
            <person name="Cros-Aarteil S."/>
            <person name="Calhoun S."/>
            <person name="Haridas S."/>
            <person name="Kuo A."/>
            <person name="Mondo S."/>
            <person name="Pangilinan J."/>
            <person name="Riley R."/>
            <person name="LaButti K."/>
            <person name="Andreopoulos B."/>
            <person name="Lipzen A."/>
            <person name="Chen C."/>
            <person name="Yan M."/>
            <person name="Daum C."/>
            <person name="Ng V."/>
            <person name="Clum A."/>
            <person name="Steindorff A."/>
            <person name="Ohm R.A."/>
            <person name="Martin F."/>
            <person name="Silar P."/>
            <person name="Natvig D.O."/>
            <person name="Lalanne C."/>
            <person name="Gautier V."/>
            <person name="Ament-Velasquez S.L."/>
            <person name="Kruys A."/>
            <person name="Hutchinson M.I."/>
            <person name="Powell A.J."/>
            <person name="Barry K."/>
            <person name="Miller A.N."/>
            <person name="Grigoriev I.V."/>
            <person name="Debuchy R."/>
            <person name="Gladieux P."/>
            <person name="Hiltunen Thoren M."/>
            <person name="Johannesson H."/>
        </authorList>
    </citation>
    <scope>NUCLEOTIDE SEQUENCE</scope>
    <source>
        <strain evidence="8">CBS 314.62</strain>
    </source>
</reference>
<name>A0AAE0XH17_9PEZI</name>
<keyword evidence="5" id="KW-0464">Manganese</keyword>
<evidence type="ECO:0000259" key="7">
    <source>
        <dbReference type="SMART" id="SM00835"/>
    </source>
</evidence>
<evidence type="ECO:0000256" key="6">
    <source>
        <dbReference type="SAM" id="SignalP"/>
    </source>
</evidence>
<feature type="domain" description="Cupin type-1" evidence="7">
    <location>
        <begin position="50"/>
        <end position="206"/>
    </location>
</feature>
<sequence>MHLNSIAAANLGLSSLTLAAPYSMTNQSTPTSALSLTAQLQLADTALDRYRLLTDRDFVFSYNESTTGLATRKSFPALVSTGASMAIAEFGPCAMASLHIHPRAAELFLVIFGQITTEMTLESGAVDPATGRPRVVRTVLGPRQMTVFPQGAFHTQINTGCTPALTVAAFAAEDAGASLVVPQTLGLGDEFVMPSFGGVVKGEDVKRLRGKVPQTAIFAVEECLGRCGMRKRGV</sequence>
<dbReference type="GO" id="GO:0005576">
    <property type="term" value="C:extracellular region"/>
    <property type="evidence" value="ECO:0007669"/>
    <property type="project" value="UniProtKB-SubCell"/>
</dbReference>
<accession>A0AAE0XH17</accession>
<dbReference type="SUPFAM" id="SSF51182">
    <property type="entry name" value="RmlC-like cupins"/>
    <property type="match status" value="1"/>
</dbReference>
<dbReference type="GO" id="GO:0030145">
    <property type="term" value="F:manganese ion binding"/>
    <property type="evidence" value="ECO:0007669"/>
    <property type="project" value="InterPro"/>
</dbReference>
<keyword evidence="9" id="KW-1185">Reference proteome</keyword>
<dbReference type="CDD" id="cd02241">
    <property type="entry name" value="cupin_OxOx"/>
    <property type="match status" value="1"/>
</dbReference>
<dbReference type="InterPro" id="IPR011051">
    <property type="entry name" value="RmlC_Cupin_sf"/>
</dbReference>
<gene>
    <name evidence="8" type="ORF">B0T22DRAFT_370569</name>
</gene>
<evidence type="ECO:0000256" key="5">
    <source>
        <dbReference type="ARBA" id="ARBA00023211"/>
    </source>
</evidence>
<dbReference type="InterPro" id="IPR001929">
    <property type="entry name" value="Germin"/>
</dbReference>
<organism evidence="8 9">
    <name type="scientific">Podospora appendiculata</name>
    <dbReference type="NCBI Taxonomy" id="314037"/>
    <lineage>
        <taxon>Eukaryota</taxon>
        <taxon>Fungi</taxon>
        <taxon>Dikarya</taxon>
        <taxon>Ascomycota</taxon>
        <taxon>Pezizomycotina</taxon>
        <taxon>Sordariomycetes</taxon>
        <taxon>Sordariomycetidae</taxon>
        <taxon>Sordariales</taxon>
        <taxon>Podosporaceae</taxon>
        <taxon>Podospora</taxon>
    </lineage>
</organism>
<dbReference type="Proteomes" id="UP001270362">
    <property type="component" value="Unassembled WGS sequence"/>
</dbReference>
<evidence type="ECO:0000256" key="3">
    <source>
        <dbReference type="ARBA" id="ARBA00022525"/>
    </source>
</evidence>
<evidence type="ECO:0000256" key="4">
    <source>
        <dbReference type="ARBA" id="ARBA00022723"/>
    </source>
</evidence>
<evidence type="ECO:0000256" key="1">
    <source>
        <dbReference type="ARBA" id="ARBA00004613"/>
    </source>
</evidence>
<comment type="similarity">
    <text evidence="2">Belongs to the germin family.</text>
</comment>